<dbReference type="Gene3D" id="1.10.10.10">
    <property type="entry name" value="Winged helix-like DNA-binding domain superfamily/Winged helix DNA-binding domain"/>
    <property type="match status" value="1"/>
</dbReference>
<dbReference type="RefSeq" id="WP_021923395.1">
    <property type="nucleotide sequence ID" value="NZ_CVRS01000099.1"/>
</dbReference>
<dbReference type="GO" id="GO:0003677">
    <property type="term" value="F:DNA binding"/>
    <property type="evidence" value="ECO:0007669"/>
    <property type="project" value="InterPro"/>
</dbReference>
<protein>
    <submittedName>
        <fullName evidence="5">ArsR family transcriptional regulator</fullName>
    </submittedName>
    <submittedName>
        <fullName evidence="4">Predicted transcriptional regulator</fullName>
    </submittedName>
</protein>
<evidence type="ECO:0000313" key="11">
    <source>
        <dbReference type="Proteomes" id="UP000283701"/>
    </source>
</evidence>
<evidence type="ECO:0000256" key="1">
    <source>
        <dbReference type="SAM" id="Coils"/>
    </source>
</evidence>
<dbReference type="Proteomes" id="UP000049828">
    <property type="component" value="Unassembled WGS sequence"/>
</dbReference>
<dbReference type="InterPro" id="IPR005471">
    <property type="entry name" value="Tscrpt_reg_IclR_N"/>
</dbReference>
<keyword evidence="8" id="KW-1185">Reference proteome</keyword>
<dbReference type="InterPro" id="IPR011991">
    <property type="entry name" value="ArsR-like_HTH"/>
</dbReference>
<evidence type="ECO:0000313" key="9">
    <source>
        <dbReference type="Proteomes" id="UP000095395"/>
    </source>
</evidence>
<name>A0A0M6WX17_9FIRM</name>
<accession>A0A0M6WX17</accession>
<gene>
    <name evidence="7" type="ORF">DW654_16650</name>
    <name evidence="6" type="ORF">DW813_12030</name>
    <name evidence="5" type="ORF">DWY96_12540</name>
    <name evidence="4" type="ORF">ERS852392_02876</name>
    <name evidence="3" type="ORF">RIL183_30851</name>
</gene>
<evidence type="ECO:0000313" key="6">
    <source>
        <dbReference type="EMBL" id="RHD01786.1"/>
    </source>
</evidence>
<feature type="coiled-coil region" evidence="1">
    <location>
        <begin position="145"/>
        <end position="172"/>
    </location>
</feature>
<sequence>MSDIACIYNMNMVEENEQLEDDLLAGRGMDILFCLMDQLKTRKEIARRLGMPVYSVQLYLQRLVNAGLVKEENEVAINGEVEKNYYLISDEIEIMNRIQSSAMEDDERRRKALLSAQHFASMTRNAIKNVNMTPEKPNKIKAYFMKAEEEDMREFRKEIDLLFQKYQEKEKLEATDTYSLFTVLAPYEMED</sequence>
<dbReference type="Proteomes" id="UP000283701">
    <property type="component" value="Unassembled WGS sequence"/>
</dbReference>
<organism evidence="3 8">
    <name type="scientific">Roseburia inulinivorans</name>
    <dbReference type="NCBI Taxonomy" id="360807"/>
    <lineage>
        <taxon>Bacteria</taxon>
        <taxon>Bacillati</taxon>
        <taxon>Bacillota</taxon>
        <taxon>Clostridia</taxon>
        <taxon>Lachnospirales</taxon>
        <taxon>Lachnospiraceae</taxon>
        <taxon>Roseburia</taxon>
    </lineage>
</organism>
<dbReference type="GO" id="GO:0006355">
    <property type="term" value="P:regulation of DNA-templated transcription"/>
    <property type="evidence" value="ECO:0007669"/>
    <property type="project" value="InterPro"/>
</dbReference>
<feature type="domain" description="HTH iclR-type" evidence="2">
    <location>
        <begin position="26"/>
        <end position="71"/>
    </location>
</feature>
<evidence type="ECO:0000313" key="7">
    <source>
        <dbReference type="EMBL" id="RHF81066.1"/>
    </source>
</evidence>
<proteinExistence type="predicted"/>
<reference evidence="10 11" key="3">
    <citation type="submission" date="2018-08" db="EMBL/GenBank/DDBJ databases">
        <title>A genome reference for cultivated species of the human gut microbiota.</title>
        <authorList>
            <person name="Zou Y."/>
            <person name="Xue W."/>
            <person name="Luo G."/>
        </authorList>
    </citation>
    <scope>NUCLEOTIDE SEQUENCE [LARGE SCALE GENOMIC DNA]</scope>
    <source>
        <strain evidence="5 12">AF28-15</strain>
        <strain evidence="7 11">AM23-23AC</strain>
        <strain evidence="6 10">AM32-8LB</strain>
    </source>
</reference>
<evidence type="ECO:0000313" key="4">
    <source>
        <dbReference type="EMBL" id="CUO34224.1"/>
    </source>
</evidence>
<dbReference type="InterPro" id="IPR036388">
    <property type="entry name" value="WH-like_DNA-bd_sf"/>
</dbReference>
<dbReference type="AlphaFoldDB" id="A0A0M6WX17"/>
<dbReference type="Pfam" id="PF09339">
    <property type="entry name" value="HTH_IclR"/>
    <property type="match status" value="1"/>
</dbReference>
<evidence type="ECO:0000313" key="5">
    <source>
        <dbReference type="EMBL" id="RGQ46745.1"/>
    </source>
</evidence>
<dbReference type="SUPFAM" id="SSF46785">
    <property type="entry name" value="Winged helix' DNA-binding domain"/>
    <property type="match status" value="1"/>
</dbReference>
<dbReference type="EMBL" id="CVRS01000099">
    <property type="protein sequence ID" value="CRL42126.1"/>
    <property type="molecule type" value="Genomic_DNA"/>
</dbReference>
<dbReference type="EMBL" id="CYYR01000023">
    <property type="protein sequence ID" value="CUO34224.1"/>
    <property type="molecule type" value="Genomic_DNA"/>
</dbReference>
<dbReference type="Proteomes" id="UP000095395">
    <property type="component" value="Unassembled WGS sequence"/>
</dbReference>
<evidence type="ECO:0000259" key="2">
    <source>
        <dbReference type="Pfam" id="PF09339"/>
    </source>
</evidence>
<evidence type="ECO:0000313" key="3">
    <source>
        <dbReference type="EMBL" id="CRL42126.1"/>
    </source>
</evidence>
<keyword evidence="1" id="KW-0175">Coiled coil</keyword>
<dbReference type="EMBL" id="QRTF01000031">
    <property type="protein sequence ID" value="RGQ46745.1"/>
    <property type="molecule type" value="Genomic_DNA"/>
</dbReference>
<dbReference type="STRING" id="360807.ERS852392_02876"/>
<dbReference type="Proteomes" id="UP000283738">
    <property type="component" value="Unassembled WGS sequence"/>
</dbReference>
<reference evidence="3" key="2">
    <citation type="submission" date="2015-05" db="EMBL/GenBank/DDBJ databases">
        <authorList>
            <person name="Wang D.B."/>
            <person name="Wang M."/>
        </authorList>
    </citation>
    <scope>NUCLEOTIDE SEQUENCE [LARGE SCALE GENOMIC DNA]</scope>
    <source>
        <strain evidence="3">L1-83</strain>
    </source>
</reference>
<dbReference type="OrthoDB" id="2049156at2"/>
<evidence type="ECO:0000313" key="8">
    <source>
        <dbReference type="Proteomes" id="UP000049828"/>
    </source>
</evidence>
<dbReference type="CDD" id="cd00090">
    <property type="entry name" value="HTH_ARSR"/>
    <property type="match status" value="1"/>
</dbReference>
<dbReference type="InterPro" id="IPR036390">
    <property type="entry name" value="WH_DNA-bd_sf"/>
</dbReference>
<reference evidence="8" key="1">
    <citation type="submission" date="2015-05" db="EMBL/GenBank/DDBJ databases">
        <authorList>
            <consortium name="Pathogen Informatics"/>
        </authorList>
    </citation>
    <scope>NUCLEOTIDE SEQUENCE [LARGE SCALE GENOMIC DNA]</scope>
    <source>
        <strain evidence="4 9">2789STDY5608835</strain>
        <strain evidence="8">L1-83</strain>
    </source>
</reference>
<evidence type="ECO:0000313" key="10">
    <source>
        <dbReference type="Proteomes" id="UP000266391"/>
    </source>
</evidence>
<dbReference type="EMBL" id="QRHP01000033">
    <property type="protein sequence ID" value="RHF81066.1"/>
    <property type="molecule type" value="Genomic_DNA"/>
</dbReference>
<evidence type="ECO:0000313" key="12">
    <source>
        <dbReference type="Proteomes" id="UP000283738"/>
    </source>
</evidence>
<dbReference type="Proteomes" id="UP000266391">
    <property type="component" value="Unassembled WGS sequence"/>
</dbReference>
<dbReference type="EMBL" id="QSIQ01000020">
    <property type="protein sequence ID" value="RHD01786.1"/>
    <property type="molecule type" value="Genomic_DNA"/>
</dbReference>